<evidence type="ECO:0000313" key="2">
    <source>
        <dbReference type="EMBL" id="KPE50701.1"/>
    </source>
</evidence>
<dbReference type="RefSeq" id="WP_062699993.1">
    <property type="nucleotide sequence ID" value="NZ_LJOD01000008.1"/>
</dbReference>
<evidence type="ECO:0000256" key="1">
    <source>
        <dbReference type="SAM" id="Phobius"/>
    </source>
</evidence>
<name>A0A0N0IVP4_CHRID</name>
<dbReference type="PATRIC" id="fig|253.9.peg.4464"/>
<organism evidence="2 3">
    <name type="scientific">Chryseobacterium indologenes</name>
    <name type="common">Flavobacterium indologenes</name>
    <dbReference type="NCBI Taxonomy" id="253"/>
    <lineage>
        <taxon>Bacteria</taxon>
        <taxon>Pseudomonadati</taxon>
        <taxon>Bacteroidota</taxon>
        <taxon>Flavobacteriia</taxon>
        <taxon>Flavobacteriales</taxon>
        <taxon>Weeksellaceae</taxon>
        <taxon>Chryseobacterium group</taxon>
        <taxon>Chryseobacterium</taxon>
    </lineage>
</organism>
<dbReference type="Proteomes" id="UP000037953">
    <property type="component" value="Unassembled WGS sequence"/>
</dbReference>
<keyword evidence="1" id="KW-1133">Transmembrane helix</keyword>
<sequence length="237" mass="26931">MKKEILKQLKSDYENLEIRPSADLWSKLDQELDRNSETAIKPSFRWWKYAAVALFLISAGTFIYYSTREGKPDHKTDYIVKKTLENAVNPIKPDIEKQSAPQNKQPVHSNEVRIANESYEKVNPQQAAMPVKKIKIQDAEIIKEKEPQIAVKQPDKTVKTPEKAEISTEPLPLIADAKPTKTSYVSTDDLLLGNEYDKNRAKAAKNEKKMGNFKFDRIVPNVGNVTVLGVTVYIDSK</sequence>
<reference evidence="2 3" key="1">
    <citation type="journal article" date="2015" name="Genom Data">
        <title>Draft genome sequence of a multidrug-resistant Chryseobacterium indologenes isolate from Malaysia.</title>
        <authorList>
            <person name="Yu C.Y."/>
            <person name="Ang G.Y."/>
            <person name="Cheng H.J."/>
            <person name="Cheong Y.M."/>
            <person name="Yin W.F."/>
            <person name="Chan K.G."/>
        </authorList>
    </citation>
    <scope>NUCLEOTIDE SEQUENCE [LARGE SCALE GENOMIC DNA]</scope>
    <source>
        <strain evidence="2 3">CI_885</strain>
    </source>
</reference>
<protein>
    <submittedName>
        <fullName evidence="2">Uncharacterized protein</fullName>
    </submittedName>
</protein>
<keyword evidence="1" id="KW-0812">Transmembrane</keyword>
<dbReference type="EMBL" id="LJOD01000008">
    <property type="protein sequence ID" value="KPE50701.1"/>
    <property type="molecule type" value="Genomic_DNA"/>
</dbReference>
<comment type="caution">
    <text evidence="2">The sequence shown here is derived from an EMBL/GenBank/DDBJ whole genome shotgun (WGS) entry which is preliminary data.</text>
</comment>
<keyword evidence="1" id="KW-0472">Membrane</keyword>
<feature type="transmembrane region" description="Helical" evidence="1">
    <location>
        <begin position="46"/>
        <end position="65"/>
    </location>
</feature>
<dbReference type="AlphaFoldDB" id="A0A0N0IVP4"/>
<gene>
    <name evidence="2" type="ORF">AOB46_12985</name>
</gene>
<proteinExistence type="predicted"/>
<evidence type="ECO:0000313" key="3">
    <source>
        <dbReference type="Proteomes" id="UP000037953"/>
    </source>
</evidence>
<accession>A0A0N0IVP4</accession>
<dbReference type="OrthoDB" id="1250816at2"/>
<reference evidence="3" key="2">
    <citation type="submission" date="2015-09" db="EMBL/GenBank/DDBJ databases">
        <title>Draft genome sequence of a multidrug-resistant Chryseobacterium indologenes isolate from Malaysia.</title>
        <authorList>
            <person name="Yu C.Y."/>
            <person name="Ang G.Y."/>
            <person name="Chan K.-G."/>
        </authorList>
    </citation>
    <scope>NUCLEOTIDE SEQUENCE [LARGE SCALE GENOMIC DNA]</scope>
    <source>
        <strain evidence="3">CI_885</strain>
    </source>
</reference>